<feature type="transmembrane region" description="Helical" evidence="1">
    <location>
        <begin position="231"/>
        <end position="249"/>
    </location>
</feature>
<dbReference type="Pfam" id="PF20151">
    <property type="entry name" value="DUF6533"/>
    <property type="match status" value="1"/>
</dbReference>
<proteinExistence type="predicted"/>
<sequence>MDGISIVVPSYDVAVSLLATKYLAASGLICVLWDHMLTFTDEVKYIWIGGRWDYVRVLFLLNRYMNEAGLLYTAYMACIHHWIPRGVLVILLANEQTGYERSARCVGFMTAIATLAVISISTANVFMTLRYYALWDHRRSVIVALWSAFGVSYMTIFVLFILTVSDFHDHAQYSPFLQTCILSNKPMSLVGIWASMLAFDVFTLVLAVAGALERPYRHNVDVIVNFQRDGAIFFIALTSLRILNLALSIRLVAEEIFLVALCVPYFFASAFT</sequence>
<dbReference type="InterPro" id="IPR045340">
    <property type="entry name" value="DUF6533"/>
</dbReference>
<keyword evidence="1" id="KW-0812">Transmembrane</keyword>
<protein>
    <recommendedName>
        <fullName evidence="2">DUF6533 domain-containing protein</fullName>
    </recommendedName>
</protein>
<reference evidence="3 4" key="1">
    <citation type="submission" date="2019-02" db="EMBL/GenBank/DDBJ databases">
        <title>Genome sequencing of the rare red list fungi Phlebia centrifuga.</title>
        <authorList>
            <person name="Buettner E."/>
            <person name="Kellner H."/>
        </authorList>
    </citation>
    <scope>NUCLEOTIDE SEQUENCE [LARGE SCALE GENOMIC DNA]</scope>
    <source>
        <strain evidence="3 4">DSM 108282</strain>
    </source>
</reference>
<feature type="domain" description="DUF6533" evidence="2">
    <location>
        <begin position="22"/>
        <end position="65"/>
    </location>
</feature>
<evidence type="ECO:0000313" key="3">
    <source>
        <dbReference type="EMBL" id="THG97923.1"/>
    </source>
</evidence>
<feature type="transmembrane region" description="Helical" evidence="1">
    <location>
        <begin position="186"/>
        <end position="211"/>
    </location>
</feature>
<organism evidence="3 4">
    <name type="scientific">Hermanssonia centrifuga</name>
    <dbReference type="NCBI Taxonomy" id="98765"/>
    <lineage>
        <taxon>Eukaryota</taxon>
        <taxon>Fungi</taxon>
        <taxon>Dikarya</taxon>
        <taxon>Basidiomycota</taxon>
        <taxon>Agaricomycotina</taxon>
        <taxon>Agaricomycetes</taxon>
        <taxon>Polyporales</taxon>
        <taxon>Meruliaceae</taxon>
        <taxon>Hermanssonia</taxon>
    </lineage>
</organism>
<feature type="transmembrane region" description="Helical" evidence="1">
    <location>
        <begin position="141"/>
        <end position="165"/>
    </location>
</feature>
<evidence type="ECO:0000256" key="1">
    <source>
        <dbReference type="SAM" id="Phobius"/>
    </source>
</evidence>
<accession>A0A4S4KIB4</accession>
<keyword evidence="1" id="KW-1133">Transmembrane helix</keyword>
<keyword evidence="1" id="KW-0472">Membrane</keyword>
<dbReference type="Proteomes" id="UP000309038">
    <property type="component" value="Unassembled WGS sequence"/>
</dbReference>
<feature type="transmembrane region" description="Helical" evidence="1">
    <location>
        <begin position="105"/>
        <end position="129"/>
    </location>
</feature>
<keyword evidence="4" id="KW-1185">Reference proteome</keyword>
<dbReference type="AlphaFoldDB" id="A0A4S4KIB4"/>
<evidence type="ECO:0000313" key="4">
    <source>
        <dbReference type="Proteomes" id="UP000309038"/>
    </source>
</evidence>
<dbReference type="EMBL" id="SGPJ01000142">
    <property type="protein sequence ID" value="THG97923.1"/>
    <property type="molecule type" value="Genomic_DNA"/>
</dbReference>
<name>A0A4S4KIB4_9APHY</name>
<feature type="transmembrane region" description="Helical" evidence="1">
    <location>
        <begin position="70"/>
        <end position="93"/>
    </location>
</feature>
<evidence type="ECO:0000259" key="2">
    <source>
        <dbReference type="Pfam" id="PF20151"/>
    </source>
</evidence>
<comment type="caution">
    <text evidence="3">The sequence shown here is derived from an EMBL/GenBank/DDBJ whole genome shotgun (WGS) entry which is preliminary data.</text>
</comment>
<gene>
    <name evidence="3" type="ORF">EW026_g4167</name>
</gene>